<accession>A0A8J7DWL6</accession>
<dbReference type="Proteomes" id="UP000654482">
    <property type="component" value="Unassembled WGS sequence"/>
</dbReference>
<dbReference type="PROSITE" id="PS50297">
    <property type="entry name" value="ANK_REP_REGION"/>
    <property type="match status" value="2"/>
</dbReference>
<dbReference type="SMART" id="SM00248">
    <property type="entry name" value="ANK"/>
    <property type="match status" value="3"/>
</dbReference>
<name>A0A8J7DWL6_9CYAN</name>
<feature type="repeat" description="ANK" evidence="1">
    <location>
        <begin position="32"/>
        <end position="64"/>
    </location>
</feature>
<dbReference type="PANTHER" id="PTHR24127:SF1">
    <property type="entry name" value="ANKYRIN REPEAT AND EF-HAND DOMAIN-CONTAINING PROTEIN 1"/>
    <property type="match status" value="1"/>
</dbReference>
<keyword evidence="1" id="KW-0040">ANK repeat</keyword>
<comment type="caution">
    <text evidence="2">The sequence shown here is derived from an EMBL/GenBank/DDBJ whole genome shotgun (WGS) entry which is preliminary data.</text>
</comment>
<dbReference type="SUPFAM" id="SSF48403">
    <property type="entry name" value="Ankyrin repeat"/>
    <property type="match status" value="1"/>
</dbReference>
<dbReference type="Gene3D" id="1.25.40.20">
    <property type="entry name" value="Ankyrin repeat-containing domain"/>
    <property type="match status" value="1"/>
</dbReference>
<dbReference type="PROSITE" id="PS50088">
    <property type="entry name" value="ANK_REPEAT"/>
    <property type="match status" value="2"/>
</dbReference>
<gene>
    <name evidence="2" type="ORF">IQ249_09760</name>
</gene>
<reference evidence="2" key="1">
    <citation type="submission" date="2020-10" db="EMBL/GenBank/DDBJ databases">
        <authorList>
            <person name="Castelo-Branco R."/>
            <person name="Eusebio N."/>
            <person name="Adriana R."/>
            <person name="Vieira A."/>
            <person name="Brugerolle De Fraissinette N."/>
            <person name="Rezende De Castro R."/>
            <person name="Schneider M.P."/>
            <person name="Vasconcelos V."/>
            <person name="Leao P.N."/>
        </authorList>
    </citation>
    <scope>NUCLEOTIDE SEQUENCE</scope>
    <source>
        <strain evidence="2">LEGE 07157</strain>
    </source>
</reference>
<organism evidence="2 3">
    <name type="scientific">Lusitaniella coriacea LEGE 07157</name>
    <dbReference type="NCBI Taxonomy" id="945747"/>
    <lineage>
        <taxon>Bacteria</taxon>
        <taxon>Bacillati</taxon>
        <taxon>Cyanobacteriota</taxon>
        <taxon>Cyanophyceae</taxon>
        <taxon>Spirulinales</taxon>
        <taxon>Lusitaniellaceae</taxon>
        <taxon>Lusitaniella</taxon>
    </lineage>
</organism>
<evidence type="ECO:0000313" key="3">
    <source>
        <dbReference type="Proteomes" id="UP000654482"/>
    </source>
</evidence>
<dbReference type="AlphaFoldDB" id="A0A8J7DWL6"/>
<dbReference type="InterPro" id="IPR052801">
    <property type="entry name" value="Ankyrin-EF-hand"/>
</dbReference>
<dbReference type="Pfam" id="PF12796">
    <property type="entry name" value="Ank_2"/>
    <property type="match status" value="2"/>
</dbReference>
<sequence length="168" mass="18483">MELLNAIHDNNLEEVEKLCKKGVDEFRFFCDFGDSILEYAVQEGNLEIVKVLIASGVDINSGLSSSPANIAIQAGRKDILLALLEAGLDVNQKLLNAWTPLMSAANSGKLSIIKLLVERGANVNATTEEGYSAVWFAVEGAWLHIFDYLNPLTAPELQEKWFTLNSDK</sequence>
<dbReference type="RefSeq" id="WP_194029276.1">
    <property type="nucleotide sequence ID" value="NZ_JADEWZ010000012.1"/>
</dbReference>
<evidence type="ECO:0000313" key="2">
    <source>
        <dbReference type="EMBL" id="MBE9116180.1"/>
    </source>
</evidence>
<dbReference type="PRINTS" id="PR01415">
    <property type="entry name" value="ANKYRIN"/>
</dbReference>
<keyword evidence="3" id="KW-1185">Reference proteome</keyword>
<dbReference type="InterPro" id="IPR002110">
    <property type="entry name" value="Ankyrin_rpt"/>
</dbReference>
<evidence type="ECO:0000256" key="1">
    <source>
        <dbReference type="PROSITE-ProRule" id="PRU00023"/>
    </source>
</evidence>
<protein>
    <submittedName>
        <fullName evidence="2">Ankyrin repeat domain-containing protein</fullName>
    </submittedName>
</protein>
<dbReference type="PANTHER" id="PTHR24127">
    <property type="entry name" value="ANKYRIN REPEAT AND EF-HAND DOMAIN-CONTAINING PROTEIN 1"/>
    <property type="match status" value="1"/>
</dbReference>
<proteinExistence type="predicted"/>
<feature type="repeat" description="ANK" evidence="1">
    <location>
        <begin position="96"/>
        <end position="128"/>
    </location>
</feature>
<dbReference type="EMBL" id="JADEWZ010000012">
    <property type="protein sequence ID" value="MBE9116180.1"/>
    <property type="molecule type" value="Genomic_DNA"/>
</dbReference>
<dbReference type="InterPro" id="IPR036770">
    <property type="entry name" value="Ankyrin_rpt-contain_sf"/>
</dbReference>